<keyword evidence="1" id="KW-0732">Signal</keyword>
<comment type="caution">
    <text evidence="2">The sequence shown here is derived from an EMBL/GenBank/DDBJ whole genome shotgun (WGS) entry which is preliminary data.</text>
</comment>
<dbReference type="Proteomes" id="UP000076863">
    <property type="component" value="Unassembled WGS sequence"/>
</dbReference>
<dbReference type="AlphaFoldDB" id="A0A167BIL1"/>
<feature type="chain" id="PRO_5007884238" evidence="1">
    <location>
        <begin position="22"/>
        <end position="77"/>
    </location>
</feature>
<accession>A0A167BIL1</accession>
<gene>
    <name evidence="2" type="ORF">BBO_06141</name>
</gene>
<organism evidence="2 3">
    <name type="scientific">Beauveria brongniartii RCEF 3172</name>
    <dbReference type="NCBI Taxonomy" id="1081107"/>
    <lineage>
        <taxon>Eukaryota</taxon>
        <taxon>Fungi</taxon>
        <taxon>Dikarya</taxon>
        <taxon>Ascomycota</taxon>
        <taxon>Pezizomycotina</taxon>
        <taxon>Sordariomycetes</taxon>
        <taxon>Hypocreomycetidae</taxon>
        <taxon>Hypocreales</taxon>
        <taxon>Cordycipitaceae</taxon>
        <taxon>Beauveria</taxon>
        <taxon>Beauveria brongniartii</taxon>
    </lineage>
</organism>
<evidence type="ECO:0000313" key="3">
    <source>
        <dbReference type="Proteomes" id="UP000076863"/>
    </source>
</evidence>
<reference evidence="2 3" key="1">
    <citation type="journal article" date="2016" name="Genome Biol. Evol.">
        <title>Divergent and convergent evolution of fungal pathogenicity.</title>
        <authorList>
            <person name="Shang Y."/>
            <person name="Xiao G."/>
            <person name="Zheng P."/>
            <person name="Cen K."/>
            <person name="Zhan S."/>
            <person name="Wang C."/>
        </authorList>
    </citation>
    <scope>NUCLEOTIDE SEQUENCE [LARGE SCALE GENOMIC DNA]</scope>
    <source>
        <strain evidence="2 3">RCEF 3172</strain>
    </source>
</reference>
<keyword evidence="3" id="KW-1185">Reference proteome</keyword>
<evidence type="ECO:0000256" key="1">
    <source>
        <dbReference type="SAM" id="SignalP"/>
    </source>
</evidence>
<sequence>MKYSFALVSAFAAASMSGANTEVSKGGDVRQKQANFYTNNKLSLEEAACKILIAQCAFDNQDATSFDAIAECVESRA</sequence>
<evidence type="ECO:0000313" key="2">
    <source>
        <dbReference type="EMBL" id="OAA40083.1"/>
    </source>
</evidence>
<name>A0A167BIL1_9HYPO</name>
<proteinExistence type="predicted"/>
<protein>
    <submittedName>
        <fullName evidence="2">Uncharacterized protein</fullName>
    </submittedName>
</protein>
<dbReference type="EMBL" id="AZHA01000020">
    <property type="protein sequence ID" value="OAA40083.1"/>
    <property type="molecule type" value="Genomic_DNA"/>
</dbReference>
<feature type="signal peptide" evidence="1">
    <location>
        <begin position="1"/>
        <end position="21"/>
    </location>
</feature>